<evidence type="ECO:0000259" key="3">
    <source>
        <dbReference type="PROSITE" id="PS50011"/>
    </source>
</evidence>
<gene>
    <name evidence="4" type="ORF">PSON_ATCC_30995.1.T0490165</name>
</gene>
<dbReference type="EC" id="2.7.11.1" evidence="1"/>
<evidence type="ECO:0000313" key="4">
    <source>
        <dbReference type="EMBL" id="CAD8086068.1"/>
    </source>
</evidence>
<dbReference type="InterPro" id="IPR050235">
    <property type="entry name" value="CK1_Ser-Thr_kinase"/>
</dbReference>
<organism evidence="4 5">
    <name type="scientific">Paramecium sonneborni</name>
    <dbReference type="NCBI Taxonomy" id="65129"/>
    <lineage>
        <taxon>Eukaryota</taxon>
        <taxon>Sar</taxon>
        <taxon>Alveolata</taxon>
        <taxon>Ciliophora</taxon>
        <taxon>Intramacronucleata</taxon>
        <taxon>Oligohymenophorea</taxon>
        <taxon>Peniculida</taxon>
        <taxon>Parameciidae</taxon>
        <taxon>Paramecium</taxon>
    </lineage>
</organism>
<evidence type="ECO:0000256" key="2">
    <source>
        <dbReference type="ARBA" id="ARBA00023860"/>
    </source>
</evidence>
<dbReference type="Proteomes" id="UP000692954">
    <property type="component" value="Unassembled WGS sequence"/>
</dbReference>
<dbReference type="PROSITE" id="PS50011">
    <property type="entry name" value="PROTEIN_KINASE_DOM"/>
    <property type="match status" value="1"/>
</dbReference>
<evidence type="ECO:0000313" key="5">
    <source>
        <dbReference type="Proteomes" id="UP000692954"/>
    </source>
</evidence>
<sequence length="413" mass="48871">MSNYRSLNKMSQKSTEIQWADKVVCKNYRILSPINSGTFGHLYLAIHQVKLEYYAVKILQTGKNPVLAQSVRQEAEVLYKLNGNVGFPRLYYFIQDGTNSFIVQTLLGQNLYQLLMQTPKKVFSLKTVLMFLDQALNRLEFLHQNDYIHRDIKPENFMTGLKEDEIYLIDFGFAQLYKQQGQHIEKQKNENMIGTPRFCPICTHLNQSQNRASDLESLGYLAIYFLKGLLPWMNINAETKEEKIRLIGQKKINTSIEELCSGLPKQFEEYFKYIQNIPFDGDPNYDYLQKLFKKLYQIMGYPFDQQFDWNSKWEVRNSDDNFDNPKQQLFLEVGRKSFTADVNIEELPSQIQKKNIERIHGLKIQEDLFLITDLQQEEIQEFEPGYTLFDRMQQINKQQLKKQKNELKFYQIL</sequence>
<protein>
    <recommendedName>
        <fullName evidence="2">Casein kinase I</fullName>
        <ecNumber evidence="1">2.7.11.1</ecNumber>
    </recommendedName>
</protein>
<reference evidence="4" key="1">
    <citation type="submission" date="2021-01" db="EMBL/GenBank/DDBJ databases">
        <authorList>
            <consortium name="Genoscope - CEA"/>
            <person name="William W."/>
        </authorList>
    </citation>
    <scope>NUCLEOTIDE SEQUENCE</scope>
</reference>
<name>A0A8S1N034_9CILI</name>
<dbReference type="FunFam" id="1.10.510.10:FF:001777">
    <property type="entry name" value="Uncharacterized protein"/>
    <property type="match status" value="1"/>
</dbReference>
<dbReference type="EMBL" id="CAJJDN010000049">
    <property type="protein sequence ID" value="CAD8086068.1"/>
    <property type="molecule type" value="Genomic_DNA"/>
</dbReference>
<dbReference type="AlphaFoldDB" id="A0A8S1N034"/>
<dbReference type="GO" id="GO:0004674">
    <property type="term" value="F:protein serine/threonine kinase activity"/>
    <property type="evidence" value="ECO:0007669"/>
    <property type="project" value="UniProtKB-EC"/>
</dbReference>
<keyword evidence="5" id="KW-1185">Reference proteome</keyword>
<accession>A0A8S1N034</accession>
<comment type="caution">
    <text evidence="4">The sequence shown here is derived from an EMBL/GenBank/DDBJ whole genome shotgun (WGS) entry which is preliminary data.</text>
</comment>
<proteinExistence type="predicted"/>
<dbReference type="GO" id="GO:0005524">
    <property type="term" value="F:ATP binding"/>
    <property type="evidence" value="ECO:0007669"/>
    <property type="project" value="InterPro"/>
</dbReference>
<dbReference type="InterPro" id="IPR000719">
    <property type="entry name" value="Prot_kinase_dom"/>
</dbReference>
<dbReference type="InterPro" id="IPR008271">
    <property type="entry name" value="Ser/Thr_kinase_AS"/>
</dbReference>
<feature type="domain" description="Protein kinase" evidence="3">
    <location>
        <begin position="28"/>
        <end position="304"/>
    </location>
</feature>
<dbReference type="SMART" id="SM00220">
    <property type="entry name" value="S_TKc"/>
    <property type="match status" value="1"/>
</dbReference>
<dbReference type="Pfam" id="PF00069">
    <property type="entry name" value="Pkinase"/>
    <property type="match status" value="1"/>
</dbReference>
<evidence type="ECO:0000256" key="1">
    <source>
        <dbReference type="ARBA" id="ARBA00012513"/>
    </source>
</evidence>
<dbReference type="PROSITE" id="PS00108">
    <property type="entry name" value="PROTEIN_KINASE_ST"/>
    <property type="match status" value="1"/>
</dbReference>
<dbReference type="OrthoDB" id="285263at2759"/>
<dbReference type="PANTHER" id="PTHR11909">
    <property type="entry name" value="CASEIN KINASE-RELATED"/>
    <property type="match status" value="1"/>
</dbReference>
<dbReference type="CDD" id="cd14016">
    <property type="entry name" value="STKc_CK1"/>
    <property type="match status" value="1"/>
</dbReference>